<dbReference type="Gene3D" id="3.30.390.30">
    <property type="match status" value="1"/>
</dbReference>
<dbReference type="RefSeq" id="WP_346093614.1">
    <property type="nucleotide sequence ID" value="NZ_BAABKS010000080.1"/>
</dbReference>
<gene>
    <name evidence="8" type="ORF">ACFQ34_10665</name>
</gene>
<evidence type="ECO:0000313" key="9">
    <source>
        <dbReference type="Proteomes" id="UP001597182"/>
    </source>
</evidence>
<sequence length="476" mass="48770">MTAGPSGNAGEDEFDVVVIGAGPTGENAADYAVRNGLTAALVEAERVGGECSYWACIPSKALLRTGQAVAAARRLPGVRADLDPAAVLARRDEFVHDLDDASQVEWAEGAGITVVRGTGRLDGERAVRVGDRVLRARHAVVVATGSVPVRPPVEGLDSVRTWGSREATNASEVPARFGVLGGGVVGCELAQAFCRLGSRVTLVDVGSRLLPAAEPAAGERVAAAMREEGIDVRLGQGLDAVSPGPGGAVVLHLGDERVEVDALLVATGRRPNTGDLGVDTVGLEPGKPLAVDDSGLVDGVEGGWLYAAGDVTGRAPLTHMGKYAARIVGAAIAARAQGAPLDTGPWGEHSATADHAAVPQVVFTDPEVASVGLTAARARDAGLPVRVVEIDIAVAGSSLHADGYSGSATMVVDTEREVLVGATFVGQDVAELVHAATVAVVGEVPLARLWHAVPSFPTISEVWLRLLETYRSNAAG</sequence>
<dbReference type="InterPro" id="IPR001100">
    <property type="entry name" value="Pyr_nuc-diS_OxRdtase"/>
</dbReference>
<keyword evidence="3" id="KW-0285">Flavoprotein</keyword>
<dbReference type="EMBL" id="JBHTMB010000080">
    <property type="protein sequence ID" value="MFD1233744.1"/>
    <property type="molecule type" value="Genomic_DNA"/>
</dbReference>
<evidence type="ECO:0000313" key="8">
    <source>
        <dbReference type="EMBL" id="MFD1233744.1"/>
    </source>
</evidence>
<accession>A0ABW3VHH5</accession>
<organism evidence="8 9">
    <name type="scientific">Pseudonocardia benzenivorans</name>
    <dbReference type="NCBI Taxonomy" id="228005"/>
    <lineage>
        <taxon>Bacteria</taxon>
        <taxon>Bacillati</taxon>
        <taxon>Actinomycetota</taxon>
        <taxon>Actinomycetes</taxon>
        <taxon>Pseudonocardiales</taxon>
        <taxon>Pseudonocardiaceae</taxon>
        <taxon>Pseudonocardia</taxon>
    </lineage>
</organism>
<dbReference type="Proteomes" id="UP001597182">
    <property type="component" value="Unassembled WGS sequence"/>
</dbReference>
<dbReference type="PANTHER" id="PTHR22912:SF151">
    <property type="entry name" value="DIHYDROLIPOYL DEHYDROGENASE, MITOCHONDRIAL"/>
    <property type="match status" value="1"/>
</dbReference>
<reference evidence="9" key="1">
    <citation type="journal article" date="2019" name="Int. J. Syst. Evol. Microbiol.">
        <title>The Global Catalogue of Microorganisms (GCM) 10K type strain sequencing project: providing services to taxonomists for standard genome sequencing and annotation.</title>
        <authorList>
            <consortium name="The Broad Institute Genomics Platform"/>
            <consortium name="The Broad Institute Genome Sequencing Center for Infectious Disease"/>
            <person name="Wu L."/>
            <person name="Ma J."/>
        </authorList>
    </citation>
    <scope>NUCLEOTIDE SEQUENCE [LARGE SCALE GENOMIC DNA]</scope>
    <source>
        <strain evidence="9">CCUG 49018</strain>
    </source>
</reference>
<feature type="domain" description="Pyridine nucleotide-disulphide oxidoreductase dimerisation" evidence="6">
    <location>
        <begin position="358"/>
        <end position="463"/>
    </location>
</feature>
<dbReference type="SUPFAM" id="SSF51905">
    <property type="entry name" value="FAD/NAD(P)-binding domain"/>
    <property type="match status" value="1"/>
</dbReference>
<evidence type="ECO:0000256" key="4">
    <source>
        <dbReference type="ARBA" id="ARBA00022827"/>
    </source>
</evidence>
<dbReference type="Pfam" id="PF07992">
    <property type="entry name" value="Pyr_redox_2"/>
    <property type="match status" value="1"/>
</dbReference>
<dbReference type="PANTHER" id="PTHR22912">
    <property type="entry name" value="DISULFIDE OXIDOREDUCTASE"/>
    <property type="match status" value="1"/>
</dbReference>
<dbReference type="PRINTS" id="PR00368">
    <property type="entry name" value="FADPNR"/>
</dbReference>
<dbReference type="InterPro" id="IPR016156">
    <property type="entry name" value="FAD/NAD-linked_Rdtase_dimer_sf"/>
</dbReference>
<comment type="cofactor">
    <cofactor evidence="1">
        <name>FAD</name>
        <dbReference type="ChEBI" id="CHEBI:57692"/>
    </cofactor>
</comment>
<keyword evidence="9" id="KW-1185">Reference proteome</keyword>
<evidence type="ECO:0000256" key="2">
    <source>
        <dbReference type="ARBA" id="ARBA00007532"/>
    </source>
</evidence>
<dbReference type="Pfam" id="PF02852">
    <property type="entry name" value="Pyr_redox_dim"/>
    <property type="match status" value="1"/>
</dbReference>
<keyword evidence="5" id="KW-0520">NAD</keyword>
<evidence type="ECO:0000259" key="6">
    <source>
        <dbReference type="Pfam" id="PF02852"/>
    </source>
</evidence>
<dbReference type="Gene3D" id="3.50.50.60">
    <property type="entry name" value="FAD/NAD(P)-binding domain"/>
    <property type="match status" value="2"/>
</dbReference>
<dbReference type="InterPro" id="IPR004099">
    <property type="entry name" value="Pyr_nucl-diS_OxRdtase_dimer"/>
</dbReference>
<feature type="domain" description="FAD/NAD(P)-binding" evidence="7">
    <location>
        <begin position="14"/>
        <end position="325"/>
    </location>
</feature>
<evidence type="ECO:0000256" key="3">
    <source>
        <dbReference type="ARBA" id="ARBA00022630"/>
    </source>
</evidence>
<name>A0ABW3VHH5_9PSEU</name>
<evidence type="ECO:0000256" key="5">
    <source>
        <dbReference type="ARBA" id="ARBA00023027"/>
    </source>
</evidence>
<comment type="caution">
    <text evidence="8">The sequence shown here is derived from an EMBL/GenBank/DDBJ whole genome shotgun (WGS) entry which is preliminary data.</text>
</comment>
<protein>
    <submittedName>
        <fullName evidence="8">NAD(P)/FAD-dependent oxidoreductase</fullName>
    </submittedName>
</protein>
<evidence type="ECO:0000259" key="7">
    <source>
        <dbReference type="Pfam" id="PF07992"/>
    </source>
</evidence>
<evidence type="ECO:0000256" key="1">
    <source>
        <dbReference type="ARBA" id="ARBA00001974"/>
    </source>
</evidence>
<dbReference type="SUPFAM" id="SSF55424">
    <property type="entry name" value="FAD/NAD-linked reductases, dimerisation (C-terminal) domain"/>
    <property type="match status" value="1"/>
</dbReference>
<proteinExistence type="inferred from homology"/>
<comment type="similarity">
    <text evidence="2">Belongs to the class-I pyridine nucleotide-disulfide oxidoreductase family.</text>
</comment>
<keyword evidence="4" id="KW-0274">FAD</keyword>
<dbReference type="InterPro" id="IPR036188">
    <property type="entry name" value="FAD/NAD-bd_sf"/>
</dbReference>
<dbReference type="PIRSF" id="PIRSF000350">
    <property type="entry name" value="Mercury_reductase_MerA"/>
    <property type="match status" value="1"/>
</dbReference>
<dbReference type="PRINTS" id="PR00411">
    <property type="entry name" value="PNDRDTASEI"/>
</dbReference>
<dbReference type="InterPro" id="IPR050151">
    <property type="entry name" value="Class-I_Pyr_Nuc-Dis_Oxidored"/>
</dbReference>
<dbReference type="InterPro" id="IPR023753">
    <property type="entry name" value="FAD/NAD-binding_dom"/>
</dbReference>